<dbReference type="AlphaFoldDB" id="A0AAD6Y992"/>
<evidence type="ECO:0000256" key="1">
    <source>
        <dbReference type="SAM" id="Coils"/>
    </source>
</evidence>
<proteinExistence type="predicted"/>
<evidence type="ECO:0000313" key="2">
    <source>
        <dbReference type="EMBL" id="KAJ7206580.1"/>
    </source>
</evidence>
<accession>A0AAD6Y992</accession>
<feature type="coiled-coil region" evidence="1">
    <location>
        <begin position="405"/>
        <end position="445"/>
    </location>
</feature>
<protein>
    <submittedName>
        <fullName evidence="2">Uncharacterized protein</fullName>
    </submittedName>
</protein>
<dbReference type="Proteomes" id="UP001219525">
    <property type="component" value="Unassembled WGS sequence"/>
</dbReference>
<evidence type="ECO:0000313" key="3">
    <source>
        <dbReference type="Proteomes" id="UP001219525"/>
    </source>
</evidence>
<sequence length="519" mass="59927">MLERKCPTKCIILIPVRPQADPNHEFYYEWREEYACMAIVIVRKAHNRPEHPHTKPSAEDEQRLQTTINAISVENLTVQTLLHAQSTSTVYGGKQVSTISPAFADVRKIRDRIAAHRKTEFPQGQDFDGACYMDEWEVVGFSERFKMRIPFASFYCNRKTTDAFKQLFMELFDAIYHVTGEKFLLHPFYPDANCRIFVMDGEVAQVNGFGEFLVHCLDELNRADVPLSVIAELKKIIGYKTQEDVEKWHAYCQSLQFRIQVLAEKNPPDWYVNKDKPWYLSSINPFLSKIAAADYAITPNTTNLAESAHAGTNAQTSTKLALLPAILRKYARDNEQADQLCQMMRSGVLRRRWNGPAQREKRSEQRKLWASKASFERNEVLVAFDELTQEREEGQEEWRFSLSRQKEIEVEIEGLQAELKRDKKREDLKTEVKVLRLEVNAEKQARREWVARRGEIDAELRELRAGPLKGVPLVGRRRHDRSETISSEPGAEGEAGVSPGNLIFFWGLNNSYTILRRAE</sequence>
<reference evidence="2" key="1">
    <citation type="submission" date="2023-03" db="EMBL/GenBank/DDBJ databases">
        <title>Massive genome expansion in bonnet fungi (Mycena s.s.) driven by repeated elements and novel gene families across ecological guilds.</title>
        <authorList>
            <consortium name="Lawrence Berkeley National Laboratory"/>
            <person name="Harder C.B."/>
            <person name="Miyauchi S."/>
            <person name="Viragh M."/>
            <person name="Kuo A."/>
            <person name="Thoen E."/>
            <person name="Andreopoulos B."/>
            <person name="Lu D."/>
            <person name="Skrede I."/>
            <person name="Drula E."/>
            <person name="Henrissat B."/>
            <person name="Morin E."/>
            <person name="Kohler A."/>
            <person name="Barry K."/>
            <person name="LaButti K."/>
            <person name="Morin E."/>
            <person name="Salamov A."/>
            <person name="Lipzen A."/>
            <person name="Mereny Z."/>
            <person name="Hegedus B."/>
            <person name="Baldrian P."/>
            <person name="Stursova M."/>
            <person name="Weitz H."/>
            <person name="Taylor A."/>
            <person name="Grigoriev I.V."/>
            <person name="Nagy L.G."/>
            <person name="Martin F."/>
            <person name="Kauserud H."/>
        </authorList>
    </citation>
    <scope>NUCLEOTIDE SEQUENCE</scope>
    <source>
        <strain evidence="2">9144</strain>
    </source>
</reference>
<gene>
    <name evidence="2" type="ORF">GGX14DRAFT_367139</name>
</gene>
<organism evidence="2 3">
    <name type="scientific">Mycena pura</name>
    <dbReference type="NCBI Taxonomy" id="153505"/>
    <lineage>
        <taxon>Eukaryota</taxon>
        <taxon>Fungi</taxon>
        <taxon>Dikarya</taxon>
        <taxon>Basidiomycota</taxon>
        <taxon>Agaricomycotina</taxon>
        <taxon>Agaricomycetes</taxon>
        <taxon>Agaricomycetidae</taxon>
        <taxon>Agaricales</taxon>
        <taxon>Marasmiineae</taxon>
        <taxon>Mycenaceae</taxon>
        <taxon>Mycena</taxon>
    </lineage>
</organism>
<dbReference type="EMBL" id="JARJCW010000039">
    <property type="protein sequence ID" value="KAJ7206580.1"/>
    <property type="molecule type" value="Genomic_DNA"/>
</dbReference>
<keyword evidence="3" id="KW-1185">Reference proteome</keyword>
<name>A0AAD6Y992_9AGAR</name>
<comment type="caution">
    <text evidence="2">The sequence shown here is derived from an EMBL/GenBank/DDBJ whole genome shotgun (WGS) entry which is preliminary data.</text>
</comment>
<keyword evidence="1" id="KW-0175">Coiled coil</keyword>